<proteinExistence type="inferred from homology"/>
<feature type="domain" description="Nucleotidyl transferase" evidence="8">
    <location>
        <begin position="13"/>
        <end position="268"/>
    </location>
</feature>
<evidence type="ECO:0000256" key="5">
    <source>
        <dbReference type="ARBA" id="ARBA00022695"/>
    </source>
</evidence>
<dbReference type="PANTHER" id="PTHR43197:SF1">
    <property type="entry name" value="UTP--GLUCOSE-1-PHOSPHATE URIDYLYLTRANSFERASE"/>
    <property type="match status" value="1"/>
</dbReference>
<dbReference type="RefSeq" id="WP_094407259.1">
    <property type="nucleotide sequence ID" value="NZ_BMJZ01000007.1"/>
</dbReference>
<organism evidence="9 10">
    <name type="scientific">Elstera cyanobacteriorum</name>
    <dbReference type="NCBI Taxonomy" id="2022747"/>
    <lineage>
        <taxon>Bacteria</taxon>
        <taxon>Pseudomonadati</taxon>
        <taxon>Pseudomonadota</taxon>
        <taxon>Alphaproteobacteria</taxon>
        <taxon>Rhodospirillales</taxon>
        <taxon>Rhodospirillaceae</taxon>
        <taxon>Elstera</taxon>
    </lineage>
</organism>
<accession>A0A255XWS4</accession>
<evidence type="ECO:0000256" key="1">
    <source>
        <dbReference type="ARBA" id="ARBA00006890"/>
    </source>
</evidence>
<sequence>MAARKVRKAVFPVGGLGTRFLPATKAMPKEMLPVVDKPLIQYAVEEARDAGIEEFIFVTGRGKEAIEDHFDHSAELQNALLSRGKNDLWALIKDIPLGPGRIAYTRQPEPLGLGHAVWCARALINGEPFAVLLADDLILSDQPCLKQMIEAYEDLGGSMVAVMDVPKEHTSRYGILDPVSDDGRLVQVRGVVEKPKPAMAPSNLAIIGRYILDPQVLTHLERQDRGAGGEIQLTDALADVIDEQPFHGLRFEGRRFDCGDKVGFLEANIAFALDRDDMSDAVRRILASYTA</sequence>
<dbReference type="PANTHER" id="PTHR43197">
    <property type="entry name" value="UTP--GLUCOSE-1-PHOSPHATE URIDYLYLTRANSFERASE"/>
    <property type="match status" value="1"/>
</dbReference>
<dbReference type="NCBIfam" id="TIGR01099">
    <property type="entry name" value="galU"/>
    <property type="match status" value="1"/>
</dbReference>
<dbReference type="SUPFAM" id="SSF53448">
    <property type="entry name" value="Nucleotide-diphospho-sugar transferases"/>
    <property type="match status" value="1"/>
</dbReference>
<evidence type="ECO:0000256" key="2">
    <source>
        <dbReference type="ARBA" id="ARBA00012415"/>
    </source>
</evidence>
<evidence type="ECO:0000256" key="6">
    <source>
        <dbReference type="ARBA" id="ARBA00048128"/>
    </source>
</evidence>
<gene>
    <name evidence="9" type="primary">galU</name>
    <name evidence="9" type="ORF">CHR90_02135</name>
</gene>
<dbReference type="InterPro" id="IPR029044">
    <property type="entry name" value="Nucleotide-diphossugar_trans"/>
</dbReference>
<evidence type="ECO:0000256" key="7">
    <source>
        <dbReference type="RuleBase" id="RU361259"/>
    </source>
</evidence>
<evidence type="ECO:0000259" key="8">
    <source>
        <dbReference type="Pfam" id="PF00483"/>
    </source>
</evidence>
<dbReference type="Pfam" id="PF00483">
    <property type="entry name" value="NTP_transferase"/>
    <property type="match status" value="1"/>
</dbReference>
<comment type="catalytic activity">
    <reaction evidence="6 7">
        <text>alpha-D-glucose 1-phosphate + UTP + H(+) = UDP-alpha-D-glucose + diphosphate</text>
        <dbReference type="Rhea" id="RHEA:19889"/>
        <dbReference type="ChEBI" id="CHEBI:15378"/>
        <dbReference type="ChEBI" id="CHEBI:33019"/>
        <dbReference type="ChEBI" id="CHEBI:46398"/>
        <dbReference type="ChEBI" id="CHEBI:58601"/>
        <dbReference type="ChEBI" id="CHEBI:58885"/>
        <dbReference type="EC" id="2.7.7.9"/>
    </reaction>
</comment>
<keyword evidence="5 7" id="KW-0548">Nucleotidyltransferase</keyword>
<dbReference type="OrthoDB" id="9803306at2"/>
<evidence type="ECO:0000313" key="10">
    <source>
        <dbReference type="Proteomes" id="UP000216361"/>
    </source>
</evidence>
<reference evidence="9 10" key="1">
    <citation type="submission" date="2017-07" db="EMBL/GenBank/DDBJ databases">
        <title>Elstera cyanobacteriorum sp. nov., a novel bacterium isolated from cyanobacterial aggregates in a eutrophic lake.</title>
        <authorList>
            <person name="Cai H."/>
        </authorList>
    </citation>
    <scope>NUCLEOTIDE SEQUENCE [LARGE SCALE GENOMIC DNA]</scope>
    <source>
        <strain evidence="9 10">TH019</strain>
    </source>
</reference>
<dbReference type="AlphaFoldDB" id="A0A255XWS4"/>
<dbReference type="InterPro" id="IPR005835">
    <property type="entry name" value="NTP_transferase_dom"/>
</dbReference>
<dbReference type="Gene3D" id="3.90.550.10">
    <property type="entry name" value="Spore Coat Polysaccharide Biosynthesis Protein SpsA, Chain A"/>
    <property type="match status" value="1"/>
</dbReference>
<dbReference type="CDD" id="cd02541">
    <property type="entry name" value="UGPase_prokaryotic"/>
    <property type="match status" value="1"/>
</dbReference>
<evidence type="ECO:0000313" key="9">
    <source>
        <dbReference type="EMBL" id="OYQ21449.1"/>
    </source>
</evidence>
<evidence type="ECO:0000256" key="3">
    <source>
        <dbReference type="ARBA" id="ARBA00019048"/>
    </source>
</evidence>
<protein>
    <recommendedName>
        <fullName evidence="3 7">UTP--glucose-1-phosphate uridylyltransferase</fullName>
        <ecNumber evidence="2 7">2.7.7.9</ecNumber>
    </recommendedName>
    <alternativeName>
        <fullName evidence="7">UDP-glucose pyrophosphorylase</fullName>
    </alternativeName>
</protein>
<comment type="similarity">
    <text evidence="1 7">Belongs to the UDPGP type 2 family.</text>
</comment>
<dbReference type="EMBL" id="NOXS01000022">
    <property type="protein sequence ID" value="OYQ21449.1"/>
    <property type="molecule type" value="Genomic_DNA"/>
</dbReference>
<evidence type="ECO:0000256" key="4">
    <source>
        <dbReference type="ARBA" id="ARBA00022679"/>
    </source>
</evidence>
<comment type="caution">
    <text evidence="9">The sequence shown here is derived from an EMBL/GenBank/DDBJ whole genome shotgun (WGS) entry which is preliminary data.</text>
</comment>
<dbReference type="Proteomes" id="UP000216361">
    <property type="component" value="Unassembled WGS sequence"/>
</dbReference>
<dbReference type="EC" id="2.7.7.9" evidence="2 7"/>
<keyword evidence="10" id="KW-1185">Reference proteome</keyword>
<dbReference type="GO" id="GO:0006011">
    <property type="term" value="P:UDP-alpha-D-glucose metabolic process"/>
    <property type="evidence" value="ECO:0007669"/>
    <property type="project" value="InterPro"/>
</dbReference>
<dbReference type="InterPro" id="IPR005771">
    <property type="entry name" value="GalU_uridylyltTrfase_bac/arc"/>
</dbReference>
<dbReference type="GO" id="GO:0003983">
    <property type="term" value="F:UTP:glucose-1-phosphate uridylyltransferase activity"/>
    <property type="evidence" value="ECO:0007669"/>
    <property type="project" value="UniProtKB-EC"/>
</dbReference>
<keyword evidence="4 7" id="KW-0808">Transferase</keyword>
<name>A0A255XWS4_9PROT</name>